<sequence>MPLNIDPTALILLVFAALGVISHNAPVIIASTLLLLVQQTPLTRYLPWMEKNGVSLGIILLTIGVLSPLASGKVTLGMADFGNWKVLTAMGVGVIVAWLGGRGVTLMLNQPGVVPGLIVGTVIGVAFLKGVPVGPLIAAGILSLFIGKGN</sequence>
<keyword evidence="7" id="KW-1185">Reference proteome</keyword>
<evidence type="ECO:0000256" key="3">
    <source>
        <dbReference type="ARBA" id="ARBA00022989"/>
    </source>
</evidence>
<evidence type="ECO:0000313" key="7">
    <source>
        <dbReference type="Proteomes" id="UP000254572"/>
    </source>
</evidence>
<comment type="similarity">
    <text evidence="5">Belongs to the UPF0756 family.</text>
</comment>
<evidence type="ECO:0000256" key="1">
    <source>
        <dbReference type="ARBA" id="ARBA00022475"/>
    </source>
</evidence>
<comment type="caution">
    <text evidence="5">Lacks conserved residue(s) required for the propagation of feature annotation.</text>
</comment>
<feature type="transmembrane region" description="Helical" evidence="5">
    <location>
        <begin position="84"/>
        <end position="101"/>
    </location>
</feature>
<gene>
    <name evidence="6" type="ORF">NCTC13294_02068</name>
</gene>
<dbReference type="RefSeq" id="WP_006986049.1">
    <property type="nucleotide sequence ID" value="NZ_CABMOK010000116.1"/>
</dbReference>
<keyword evidence="4 5" id="KW-0472">Membrane</keyword>
<organism evidence="6 7">
    <name type="scientific">Cardiobacterium valvarum</name>
    <dbReference type="NCBI Taxonomy" id="194702"/>
    <lineage>
        <taxon>Bacteria</taxon>
        <taxon>Pseudomonadati</taxon>
        <taxon>Pseudomonadota</taxon>
        <taxon>Gammaproteobacteria</taxon>
        <taxon>Cardiobacteriales</taxon>
        <taxon>Cardiobacteriaceae</taxon>
        <taxon>Cardiobacterium</taxon>
    </lineage>
</organism>
<dbReference type="PANTHER" id="PTHR38452">
    <property type="entry name" value="UPF0756 MEMBRANE PROTEIN YEAL"/>
    <property type="match status" value="1"/>
</dbReference>
<keyword evidence="2 5" id="KW-0812">Transmembrane</keyword>
<feature type="transmembrane region" description="Helical" evidence="5">
    <location>
        <begin position="54"/>
        <end position="72"/>
    </location>
</feature>
<dbReference type="Proteomes" id="UP000254572">
    <property type="component" value="Unassembled WGS sequence"/>
</dbReference>
<feature type="transmembrane region" description="Helical" evidence="5">
    <location>
        <begin position="113"/>
        <end position="146"/>
    </location>
</feature>
<evidence type="ECO:0000256" key="5">
    <source>
        <dbReference type="HAMAP-Rule" id="MF_01874"/>
    </source>
</evidence>
<protein>
    <recommendedName>
        <fullName evidence="5">UPF0756 membrane protein NCTC13294_02068</fullName>
    </recommendedName>
</protein>
<dbReference type="AlphaFoldDB" id="A0A381ED42"/>
<reference evidence="6 7" key="1">
    <citation type="submission" date="2018-06" db="EMBL/GenBank/DDBJ databases">
        <authorList>
            <consortium name="Pathogen Informatics"/>
            <person name="Doyle S."/>
        </authorList>
    </citation>
    <scope>NUCLEOTIDE SEQUENCE [LARGE SCALE GENOMIC DNA]</scope>
    <source>
        <strain evidence="6 7">NCTC13294</strain>
    </source>
</reference>
<proteinExistence type="inferred from homology"/>
<evidence type="ECO:0000256" key="2">
    <source>
        <dbReference type="ARBA" id="ARBA00022692"/>
    </source>
</evidence>
<name>A0A381ED42_9GAMM</name>
<dbReference type="Pfam" id="PF04284">
    <property type="entry name" value="DUF441"/>
    <property type="match status" value="1"/>
</dbReference>
<dbReference type="GO" id="GO:0005886">
    <property type="term" value="C:plasma membrane"/>
    <property type="evidence" value="ECO:0007669"/>
    <property type="project" value="UniProtKB-SubCell"/>
</dbReference>
<keyword evidence="3 5" id="KW-1133">Transmembrane helix</keyword>
<comment type="subcellular location">
    <subcellularLocation>
        <location evidence="5">Cell membrane</location>
        <topology evidence="5">Multi-pass membrane protein</topology>
    </subcellularLocation>
</comment>
<dbReference type="HAMAP" id="MF_01874">
    <property type="entry name" value="UPF0756"/>
    <property type="match status" value="1"/>
</dbReference>
<dbReference type="InterPro" id="IPR007382">
    <property type="entry name" value="UPF0756_TM"/>
</dbReference>
<evidence type="ECO:0000256" key="4">
    <source>
        <dbReference type="ARBA" id="ARBA00023136"/>
    </source>
</evidence>
<accession>A0A381ED42</accession>
<keyword evidence="1 5" id="KW-1003">Cell membrane</keyword>
<dbReference type="PANTHER" id="PTHR38452:SF1">
    <property type="entry name" value="UPF0756 MEMBRANE PROTEIN YEAL"/>
    <property type="match status" value="1"/>
</dbReference>
<dbReference type="EMBL" id="UFUW01000001">
    <property type="protein sequence ID" value="SUX24799.1"/>
    <property type="molecule type" value="Genomic_DNA"/>
</dbReference>
<dbReference type="OrthoDB" id="80306at2"/>
<evidence type="ECO:0000313" key="6">
    <source>
        <dbReference type="EMBL" id="SUX24799.1"/>
    </source>
</evidence>